<accession>A0A8J7SD22</accession>
<keyword evidence="2" id="KW-1185">Reference proteome</keyword>
<name>A0A8J7SD22_9RHOB</name>
<protein>
    <submittedName>
        <fullName evidence="1">Uncharacterized protein</fullName>
    </submittedName>
</protein>
<comment type="caution">
    <text evidence="1">The sequence shown here is derived from an EMBL/GenBank/DDBJ whole genome shotgun (WGS) entry which is preliminary data.</text>
</comment>
<dbReference type="Proteomes" id="UP000655420">
    <property type="component" value="Unassembled WGS sequence"/>
</dbReference>
<evidence type="ECO:0000313" key="2">
    <source>
        <dbReference type="Proteomes" id="UP000655420"/>
    </source>
</evidence>
<dbReference type="AlphaFoldDB" id="A0A8J7SD22"/>
<dbReference type="EMBL" id="JAEHHL010000002">
    <property type="protein sequence ID" value="MBK0398566.1"/>
    <property type="molecule type" value="Genomic_DNA"/>
</dbReference>
<sequence length="304" mass="33490">MEIVLHLGVHRTGTTSTQAALDARAGLLAAQGIRAITPRDIRPPPKGGGIAQLRRSAPARALSARMAARDAERQGVRLLVLSDENLLGPAAWLFPRPRAASVGLPPMPRTRALYPEAGWRLRLLALALRPWPVRAVVTFRGYAEWSESLFAHVCRHRPVAGFDVAKPRIFSATGRWPHLIGEIVSAFPVADAARYEDLAGDEHAMLARLVGAEAARLCMRGAAKWRNRSMPAEAVEALVARWRRPDAPEQAEREAIVAEHSRPDAPRFAPWTRDEREQLTALYEDDMAAIAGMGLETRARREAE</sequence>
<gene>
    <name evidence="1" type="ORF">H0I76_05155</name>
</gene>
<dbReference type="RefSeq" id="WP_200607942.1">
    <property type="nucleotide sequence ID" value="NZ_JAEHHL010000002.1"/>
</dbReference>
<dbReference type="SUPFAM" id="SSF52540">
    <property type="entry name" value="P-loop containing nucleoside triphosphate hydrolases"/>
    <property type="match status" value="1"/>
</dbReference>
<evidence type="ECO:0000313" key="1">
    <source>
        <dbReference type="EMBL" id="MBK0398566.1"/>
    </source>
</evidence>
<reference evidence="1" key="1">
    <citation type="submission" date="2020-12" db="EMBL/GenBank/DDBJ databases">
        <title>Bacterial taxonomy.</title>
        <authorList>
            <person name="Pan X."/>
        </authorList>
    </citation>
    <scope>NUCLEOTIDE SEQUENCE</scope>
    <source>
        <strain evidence="1">M0105</strain>
    </source>
</reference>
<dbReference type="InterPro" id="IPR027417">
    <property type="entry name" value="P-loop_NTPase"/>
</dbReference>
<organism evidence="1 2">
    <name type="scientific">Thermohalobaculum xanthum</name>
    <dbReference type="NCBI Taxonomy" id="2753746"/>
    <lineage>
        <taxon>Bacteria</taxon>
        <taxon>Pseudomonadati</taxon>
        <taxon>Pseudomonadota</taxon>
        <taxon>Alphaproteobacteria</taxon>
        <taxon>Rhodobacterales</taxon>
        <taxon>Paracoccaceae</taxon>
        <taxon>Thermohalobaculum</taxon>
    </lineage>
</organism>
<proteinExistence type="predicted"/>